<dbReference type="AlphaFoldDB" id="A0A6G1EN32"/>
<dbReference type="Proteomes" id="UP000479710">
    <property type="component" value="Unassembled WGS sequence"/>
</dbReference>
<evidence type="ECO:0000313" key="2">
    <source>
        <dbReference type="Proteomes" id="UP000479710"/>
    </source>
</evidence>
<dbReference type="EMBL" id="SPHZ02000003">
    <property type="protein sequence ID" value="KAF0926033.1"/>
    <property type="molecule type" value="Genomic_DNA"/>
</dbReference>
<proteinExistence type="predicted"/>
<comment type="caution">
    <text evidence="1">The sequence shown here is derived from an EMBL/GenBank/DDBJ whole genome shotgun (WGS) entry which is preliminary data.</text>
</comment>
<sequence length="123" mass="13823">MANEVMEWIKVFFSYRQIFLPESLTHCLTGTEETIKKGKPNIPNARRIRRRTLSSIGDPALDSNHEVPVDDLGLDSDHEIPVDNLALDSDHEVPVDSLPEVPVDDPVIRYLSLSLSNRVVASF</sequence>
<protein>
    <submittedName>
        <fullName evidence="1">Uncharacterized protein</fullName>
    </submittedName>
</protein>
<accession>A0A6G1EN32</accession>
<organism evidence="1 2">
    <name type="scientific">Oryza meyeriana var. granulata</name>
    <dbReference type="NCBI Taxonomy" id="110450"/>
    <lineage>
        <taxon>Eukaryota</taxon>
        <taxon>Viridiplantae</taxon>
        <taxon>Streptophyta</taxon>
        <taxon>Embryophyta</taxon>
        <taxon>Tracheophyta</taxon>
        <taxon>Spermatophyta</taxon>
        <taxon>Magnoliopsida</taxon>
        <taxon>Liliopsida</taxon>
        <taxon>Poales</taxon>
        <taxon>Poaceae</taxon>
        <taxon>BOP clade</taxon>
        <taxon>Oryzoideae</taxon>
        <taxon>Oryzeae</taxon>
        <taxon>Oryzinae</taxon>
        <taxon>Oryza</taxon>
        <taxon>Oryza meyeriana</taxon>
    </lineage>
</organism>
<reference evidence="1 2" key="1">
    <citation type="submission" date="2019-11" db="EMBL/GenBank/DDBJ databases">
        <title>Whole genome sequence of Oryza granulata.</title>
        <authorList>
            <person name="Li W."/>
        </authorList>
    </citation>
    <scope>NUCLEOTIDE SEQUENCE [LARGE SCALE GENOMIC DNA]</scope>
    <source>
        <strain evidence="2">cv. Menghai</strain>
        <tissue evidence="1">Leaf</tissue>
    </source>
</reference>
<evidence type="ECO:0000313" key="1">
    <source>
        <dbReference type="EMBL" id="KAF0926033.1"/>
    </source>
</evidence>
<keyword evidence="2" id="KW-1185">Reference proteome</keyword>
<gene>
    <name evidence="1" type="ORF">E2562_020715</name>
</gene>
<name>A0A6G1EN32_9ORYZ</name>